<dbReference type="GO" id="GO:0005886">
    <property type="term" value="C:plasma membrane"/>
    <property type="evidence" value="ECO:0007669"/>
    <property type="project" value="UniProtKB-SubCell"/>
</dbReference>
<feature type="signal peptide" evidence="13">
    <location>
        <begin position="1"/>
        <end position="23"/>
    </location>
</feature>
<comment type="catalytic activity">
    <reaction evidence="1">
        <text>ATP + protein L-histidine = ADP + protein N-phospho-L-histidine.</text>
        <dbReference type="EC" id="2.7.13.3"/>
    </reaction>
</comment>
<evidence type="ECO:0000256" key="4">
    <source>
        <dbReference type="ARBA" id="ARBA00022475"/>
    </source>
</evidence>
<keyword evidence="7" id="KW-0547">Nucleotide-binding</keyword>
<comment type="subcellular location">
    <subcellularLocation>
        <location evidence="2">Cell membrane</location>
        <topology evidence="2">Multi-pass membrane protein</topology>
    </subcellularLocation>
</comment>
<proteinExistence type="predicted"/>
<dbReference type="CDD" id="cd00082">
    <property type="entry name" value="HisKA"/>
    <property type="match status" value="1"/>
</dbReference>
<dbReference type="Proteomes" id="UP001161160">
    <property type="component" value="Unassembled WGS sequence"/>
</dbReference>
<dbReference type="InterPro" id="IPR011006">
    <property type="entry name" value="CheY-like_superfamily"/>
</dbReference>
<dbReference type="GeneID" id="83596536"/>
<dbReference type="InterPro" id="IPR001789">
    <property type="entry name" value="Sig_transdc_resp-reg_receiver"/>
</dbReference>
<evidence type="ECO:0000256" key="12">
    <source>
        <dbReference type="PROSITE-ProRule" id="PRU00169"/>
    </source>
</evidence>
<dbReference type="SUPFAM" id="SSF47226">
    <property type="entry name" value="Histidine-containing phosphotransfer domain, HPT domain"/>
    <property type="match status" value="1"/>
</dbReference>
<dbReference type="SUPFAM" id="SSF47384">
    <property type="entry name" value="Homodimeric domain of signal transducing histidine kinase"/>
    <property type="match status" value="1"/>
</dbReference>
<keyword evidence="16" id="KW-0808">Transferase</keyword>
<dbReference type="Pfam" id="PF00072">
    <property type="entry name" value="Response_reg"/>
    <property type="match status" value="1"/>
</dbReference>
<evidence type="ECO:0000256" key="8">
    <source>
        <dbReference type="ARBA" id="ARBA00022840"/>
    </source>
</evidence>
<sequence>MRVHRFILGVMVFFTLVSKTSLANSLNQKEQEWINANPIVYFSIHENHEPASFKLILDRLNQFTQQEFHPKWRSSDAQVFTQLANGEVHFVIDPPAVYQELLLLGSLTKALFWRHDDLNANTLAYRWLIAHEAKTLHDVLEQFSKGLDPAELDQLFAIAPQALPTRFSQWQTSTPWILNFFLLAGGIWVLWRLHNNQLVHQNQTKKLIRSKELAEKANAAKSAFLATMSHEIRTPMNAILGMQELLLNNQKLPASERPLLKSAHASAESLLGMLNQVLDLSKIEAGKLTLNLEPYCLKNLIDDIHAAFTTVAIKQNLLLNTIIDPRLAPVLMMDPLRLRQILQNLISNAIKFTKEGEVYFSITVLADDHAGQLIEFRVLDTGIGMAKAEIAQALQAFEQVPSKAEVNLNEQQRGTGLGLTITNHLIKSMNSQLYFESAPGFGSNVYFSVAFPRTCTATLKTNSSSDSRSRAQIRLFKGQPGHSGLRALVVEDHPASRQVLSLQLEALGIAVQVCENAQLALQMLREKRFDILLTDQSMPGMHGSDLAKQVRALGQNELVVIGVTADIYALEARHQFLSSGMNGVLIKPLSLSALENELGRYFTSKVSTTFAQVGEYSFDAFVSLLKENPKHVILVLDEIIKVHDDILLELADDSTGDKLDEMQFKSMVHKVKGGGQLLGAKRLIEGCEKLDQPGNLKERVAHFMQLLEAENKNIRQYQARFNS</sequence>
<keyword evidence="6" id="KW-0812">Transmembrane</keyword>
<evidence type="ECO:0000313" key="16">
    <source>
        <dbReference type="EMBL" id="MDH6502968.1"/>
    </source>
</evidence>
<keyword evidence="16" id="KW-0418">Kinase</keyword>
<dbReference type="CDD" id="cd17546">
    <property type="entry name" value="REC_hyHK_CKI1_RcsC-like"/>
    <property type="match status" value="1"/>
</dbReference>
<feature type="domain" description="Histidine kinase" evidence="14">
    <location>
        <begin position="227"/>
        <end position="453"/>
    </location>
</feature>
<dbReference type="PROSITE" id="PS50109">
    <property type="entry name" value="HIS_KIN"/>
    <property type="match status" value="1"/>
</dbReference>
<evidence type="ECO:0000259" key="14">
    <source>
        <dbReference type="PROSITE" id="PS50109"/>
    </source>
</evidence>
<comment type="caution">
    <text evidence="16">The sequence shown here is derived from an EMBL/GenBank/DDBJ whole genome shotgun (WGS) entry which is preliminary data.</text>
</comment>
<keyword evidence="9" id="KW-1133">Transmembrane helix</keyword>
<organism evidence="16 17">
    <name type="scientific">Polynucleobacter sphagniphilus</name>
    <dbReference type="NCBI Taxonomy" id="1743169"/>
    <lineage>
        <taxon>Bacteria</taxon>
        <taxon>Pseudomonadati</taxon>
        <taxon>Pseudomonadota</taxon>
        <taxon>Betaproteobacteria</taxon>
        <taxon>Burkholderiales</taxon>
        <taxon>Burkholderiaceae</taxon>
        <taxon>Polynucleobacter</taxon>
    </lineage>
</organism>
<dbReference type="PRINTS" id="PR00344">
    <property type="entry name" value="BCTRLSENSOR"/>
</dbReference>
<dbReference type="EC" id="2.7.13.3" evidence="3"/>
<dbReference type="InterPro" id="IPR005467">
    <property type="entry name" value="His_kinase_dom"/>
</dbReference>
<dbReference type="InterPro" id="IPR036641">
    <property type="entry name" value="HPT_dom_sf"/>
</dbReference>
<dbReference type="PANTHER" id="PTHR45339:SF1">
    <property type="entry name" value="HYBRID SIGNAL TRANSDUCTION HISTIDINE KINASE J"/>
    <property type="match status" value="1"/>
</dbReference>
<gene>
    <name evidence="16" type="ORF">M2127_000251</name>
</gene>
<evidence type="ECO:0000256" key="7">
    <source>
        <dbReference type="ARBA" id="ARBA00022741"/>
    </source>
</evidence>
<dbReference type="InterPro" id="IPR004358">
    <property type="entry name" value="Sig_transdc_His_kin-like_C"/>
</dbReference>
<dbReference type="SMART" id="SM00448">
    <property type="entry name" value="REC"/>
    <property type="match status" value="1"/>
</dbReference>
<keyword evidence="10" id="KW-0902">Two-component regulatory system</keyword>
<keyword evidence="8" id="KW-0067">ATP-binding</keyword>
<dbReference type="RefSeq" id="WP_083657519.1">
    <property type="nucleotide sequence ID" value="NZ_JAQFIK010000003.1"/>
</dbReference>
<dbReference type="GO" id="GO:0005524">
    <property type="term" value="F:ATP binding"/>
    <property type="evidence" value="ECO:0007669"/>
    <property type="project" value="UniProtKB-KW"/>
</dbReference>
<dbReference type="AlphaFoldDB" id="A0AA43M8A9"/>
<feature type="chain" id="PRO_5041276305" description="histidine kinase" evidence="13">
    <location>
        <begin position="24"/>
        <end position="723"/>
    </location>
</feature>
<keyword evidence="13" id="KW-0732">Signal</keyword>
<dbReference type="GO" id="GO:0000155">
    <property type="term" value="F:phosphorelay sensor kinase activity"/>
    <property type="evidence" value="ECO:0007669"/>
    <property type="project" value="InterPro"/>
</dbReference>
<keyword evidence="17" id="KW-1185">Reference proteome</keyword>
<keyword evidence="11" id="KW-0472">Membrane</keyword>
<dbReference type="Gene3D" id="3.30.565.10">
    <property type="entry name" value="Histidine kinase-like ATPase, C-terminal domain"/>
    <property type="match status" value="1"/>
</dbReference>
<dbReference type="Pfam" id="PF02518">
    <property type="entry name" value="HATPase_c"/>
    <property type="match status" value="1"/>
</dbReference>
<dbReference type="InterPro" id="IPR036097">
    <property type="entry name" value="HisK_dim/P_sf"/>
</dbReference>
<evidence type="ECO:0000256" key="10">
    <source>
        <dbReference type="ARBA" id="ARBA00023012"/>
    </source>
</evidence>
<accession>A0AA43M8A9</accession>
<dbReference type="PANTHER" id="PTHR45339">
    <property type="entry name" value="HYBRID SIGNAL TRANSDUCTION HISTIDINE KINASE J"/>
    <property type="match status" value="1"/>
</dbReference>
<evidence type="ECO:0000256" key="11">
    <source>
        <dbReference type="ARBA" id="ARBA00023136"/>
    </source>
</evidence>
<dbReference type="InterPro" id="IPR003661">
    <property type="entry name" value="HisK_dim/P_dom"/>
</dbReference>
<dbReference type="InterPro" id="IPR036890">
    <property type="entry name" value="HATPase_C_sf"/>
</dbReference>
<evidence type="ECO:0000256" key="5">
    <source>
        <dbReference type="ARBA" id="ARBA00022553"/>
    </source>
</evidence>
<evidence type="ECO:0000256" key="2">
    <source>
        <dbReference type="ARBA" id="ARBA00004651"/>
    </source>
</evidence>
<evidence type="ECO:0000256" key="9">
    <source>
        <dbReference type="ARBA" id="ARBA00022989"/>
    </source>
</evidence>
<name>A0AA43M8A9_9BURK</name>
<evidence type="ECO:0000256" key="13">
    <source>
        <dbReference type="SAM" id="SignalP"/>
    </source>
</evidence>
<evidence type="ECO:0000259" key="15">
    <source>
        <dbReference type="PROSITE" id="PS50110"/>
    </source>
</evidence>
<dbReference type="SMART" id="SM00387">
    <property type="entry name" value="HATPase_c"/>
    <property type="match status" value="1"/>
</dbReference>
<dbReference type="SMART" id="SM00388">
    <property type="entry name" value="HisKA"/>
    <property type="match status" value="1"/>
</dbReference>
<protein>
    <recommendedName>
        <fullName evidence="3">histidine kinase</fullName>
        <ecNumber evidence="3">2.7.13.3</ecNumber>
    </recommendedName>
</protein>
<dbReference type="SUPFAM" id="SSF52172">
    <property type="entry name" value="CheY-like"/>
    <property type="match status" value="1"/>
</dbReference>
<keyword evidence="4" id="KW-1003">Cell membrane</keyword>
<evidence type="ECO:0000256" key="6">
    <source>
        <dbReference type="ARBA" id="ARBA00022692"/>
    </source>
</evidence>
<dbReference type="SUPFAM" id="SSF55874">
    <property type="entry name" value="ATPase domain of HSP90 chaperone/DNA topoisomerase II/histidine kinase"/>
    <property type="match status" value="1"/>
</dbReference>
<dbReference type="PROSITE" id="PS50110">
    <property type="entry name" value="RESPONSE_REGULATORY"/>
    <property type="match status" value="1"/>
</dbReference>
<dbReference type="Gene3D" id="1.10.287.130">
    <property type="match status" value="1"/>
</dbReference>
<reference evidence="16" key="1">
    <citation type="submission" date="2023-04" db="EMBL/GenBank/DDBJ databases">
        <title>Genome Encyclopedia of Bacteria and Archaea VI: Functional Genomics of Type Strains.</title>
        <authorList>
            <person name="Whitman W."/>
        </authorList>
    </citation>
    <scope>NUCLEOTIDE SEQUENCE</scope>
    <source>
        <strain evidence="16">Enz.4-51</strain>
    </source>
</reference>
<dbReference type="InterPro" id="IPR003594">
    <property type="entry name" value="HATPase_dom"/>
</dbReference>
<evidence type="ECO:0000256" key="1">
    <source>
        <dbReference type="ARBA" id="ARBA00000085"/>
    </source>
</evidence>
<dbReference type="Pfam" id="PF00512">
    <property type="entry name" value="HisKA"/>
    <property type="match status" value="1"/>
</dbReference>
<dbReference type="Gene3D" id="3.40.50.2300">
    <property type="match status" value="1"/>
</dbReference>
<dbReference type="EMBL" id="JARXYA010000001">
    <property type="protein sequence ID" value="MDH6502968.1"/>
    <property type="molecule type" value="Genomic_DNA"/>
</dbReference>
<evidence type="ECO:0000313" key="17">
    <source>
        <dbReference type="Proteomes" id="UP001161160"/>
    </source>
</evidence>
<feature type="modified residue" description="4-aspartylphosphate" evidence="12">
    <location>
        <position position="535"/>
    </location>
</feature>
<feature type="domain" description="Response regulatory" evidence="15">
    <location>
        <begin position="486"/>
        <end position="602"/>
    </location>
</feature>
<evidence type="ECO:0000256" key="3">
    <source>
        <dbReference type="ARBA" id="ARBA00012438"/>
    </source>
</evidence>
<keyword evidence="5 12" id="KW-0597">Phosphoprotein</keyword>